<feature type="domain" description="Peptidase S8/S53" evidence="9">
    <location>
        <begin position="128"/>
        <end position="383"/>
    </location>
</feature>
<keyword evidence="3" id="KW-0732">Signal</keyword>
<feature type="compositionally biased region" description="Low complexity" evidence="8">
    <location>
        <begin position="153"/>
        <end position="168"/>
    </location>
</feature>
<organism evidence="11 12">
    <name type="scientific">Cladorrhinum samala</name>
    <dbReference type="NCBI Taxonomy" id="585594"/>
    <lineage>
        <taxon>Eukaryota</taxon>
        <taxon>Fungi</taxon>
        <taxon>Dikarya</taxon>
        <taxon>Ascomycota</taxon>
        <taxon>Pezizomycotina</taxon>
        <taxon>Sordariomycetes</taxon>
        <taxon>Sordariomycetidae</taxon>
        <taxon>Sordariales</taxon>
        <taxon>Podosporaceae</taxon>
        <taxon>Cladorrhinum</taxon>
    </lineage>
</organism>
<accession>A0AAV9HH65</accession>
<evidence type="ECO:0000256" key="1">
    <source>
        <dbReference type="ARBA" id="ARBA00011073"/>
    </source>
</evidence>
<dbReference type="GO" id="GO:0006508">
    <property type="term" value="P:proteolysis"/>
    <property type="evidence" value="ECO:0007669"/>
    <property type="project" value="UniProtKB-KW"/>
</dbReference>
<dbReference type="InterPro" id="IPR023827">
    <property type="entry name" value="Peptidase_S8_Asp-AS"/>
</dbReference>
<dbReference type="PRINTS" id="PR00723">
    <property type="entry name" value="SUBTILISIN"/>
</dbReference>
<keyword evidence="12" id="KW-1185">Reference proteome</keyword>
<dbReference type="InterPro" id="IPR023828">
    <property type="entry name" value="Peptidase_S8_Ser-AS"/>
</dbReference>
<comment type="similarity">
    <text evidence="1 6 7">Belongs to the peptidase S8 family.</text>
</comment>
<dbReference type="PROSITE" id="PS00138">
    <property type="entry name" value="SUBTILASE_SER"/>
    <property type="match status" value="1"/>
</dbReference>
<dbReference type="InterPro" id="IPR015500">
    <property type="entry name" value="Peptidase_S8_subtilisin-rel"/>
</dbReference>
<evidence type="ECO:0000256" key="6">
    <source>
        <dbReference type="PROSITE-ProRule" id="PRU01240"/>
    </source>
</evidence>
<comment type="caution">
    <text evidence="11">The sequence shown here is derived from an EMBL/GenBank/DDBJ whole genome shotgun (WGS) entry which is preliminary data.</text>
</comment>
<dbReference type="PROSITE" id="PS00136">
    <property type="entry name" value="SUBTILASE_ASP"/>
    <property type="match status" value="1"/>
</dbReference>
<feature type="active site" description="Charge relay system" evidence="6">
    <location>
        <position position="131"/>
    </location>
</feature>
<dbReference type="InterPro" id="IPR022398">
    <property type="entry name" value="Peptidase_S8_His-AS"/>
</dbReference>
<dbReference type="CDD" id="cd04077">
    <property type="entry name" value="Peptidases_S8_PCSK9_ProteinaseK_like"/>
    <property type="match status" value="1"/>
</dbReference>
<feature type="region of interest" description="Disordered" evidence="8">
    <location>
        <begin position="147"/>
        <end position="179"/>
    </location>
</feature>
<dbReference type="PANTHER" id="PTHR43806">
    <property type="entry name" value="PEPTIDASE S8"/>
    <property type="match status" value="1"/>
</dbReference>
<keyword evidence="4 6" id="KW-0378">Hydrolase</keyword>
<name>A0AAV9HH65_9PEZI</name>
<dbReference type="InterPro" id="IPR036852">
    <property type="entry name" value="Peptidase_S8/S53_dom_sf"/>
</dbReference>
<evidence type="ECO:0000259" key="10">
    <source>
        <dbReference type="Pfam" id="PF05922"/>
    </source>
</evidence>
<dbReference type="Pfam" id="PF05922">
    <property type="entry name" value="Inhibitor_I9"/>
    <property type="match status" value="1"/>
</dbReference>
<feature type="active site" description="Charge relay system" evidence="6">
    <location>
        <position position="364"/>
    </location>
</feature>
<keyword evidence="2 6" id="KW-0645">Protease</keyword>
<gene>
    <name evidence="11" type="ORF">QBC42DRAFT_112826</name>
</gene>
<dbReference type="PANTHER" id="PTHR43806:SF11">
    <property type="entry name" value="CEREVISIN-RELATED"/>
    <property type="match status" value="1"/>
</dbReference>
<dbReference type="FunFam" id="3.40.50.200:FF:000007">
    <property type="entry name" value="Subtilisin-like serine protease"/>
    <property type="match status" value="1"/>
</dbReference>
<evidence type="ECO:0000259" key="9">
    <source>
        <dbReference type="Pfam" id="PF00082"/>
    </source>
</evidence>
<dbReference type="Pfam" id="PF00082">
    <property type="entry name" value="Peptidase_S8"/>
    <property type="match status" value="1"/>
</dbReference>
<dbReference type="InterPro" id="IPR010259">
    <property type="entry name" value="S8pro/Inhibitor_I9"/>
</dbReference>
<evidence type="ECO:0000313" key="12">
    <source>
        <dbReference type="Proteomes" id="UP001321749"/>
    </source>
</evidence>
<evidence type="ECO:0000256" key="8">
    <source>
        <dbReference type="SAM" id="MobiDB-lite"/>
    </source>
</evidence>
<dbReference type="InterPro" id="IPR034193">
    <property type="entry name" value="PCSK9_ProteinaseK-like"/>
</dbReference>
<evidence type="ECO:0000256" key="3">
    <source>
        <dbReference type="ARBA" id="ARBA00022729"/>
    </source>
</evidence>
<dbReference type="InterPro" id="IPR000209">
    <property type="entry name" value="Peptidase_S8/S53_dom"/>
</dbReference>
<dbReference type="InterPro" id="IPR037045">
    <property type="entry name" value="S8pro/Inhibitor_I9_sf"/>
</dbReference>
<dbReference type="Proteomes" id="UP001321749">
    <property type="component" value="Unassembled WGS sequence"/>
</dbReference>
<evidence type="ECO:0000256" key="2">
    <source>
        <dbReference type="ARBA" id="ARBA00022670"/>
    </source>
</evidence>
<reference evidence="11" key="2">
    <citation type="submission" date="2023-06" db="EMBL/GenBank/DDBJ databases">
        <authorList>
            <consortium name="Lawrence Berkeley National Laboratory"/>
            <person name="Mondo S.J."/>
            <person name="Hensen N."/>
            <person name="Bonometti L."/>
            <person name="Westerberg I."/>
            <person name="Brannstrom I.O."/>
            <person name="Guillou S."/>
            <person name="Cros-Aarteil S."/>
            <person name="Calhoun S."/>
            <person name="Haridas S."/>
            <person name="Kuo A."/>
            <person name="Pangilinan J."/>
            <person name="Riley R."/>
            <person name="Labutti K."/>
            <person name="Andreopoulos B."/>
            <person name="Lipzen A."/>
            <person name="Chen C."/>
            <person name="Yanf M."/>
            <person name="Daum C."/>
            <person name="Ng V."/>
            <person name="Clum A."/>
            <person name="Steindorff A."/>
            <person name="Ohm R."/>
            <person name="Martin F."/>
            <person name="Silar P."/>
            <person name="Natvig D."/>
            <person name="Lalanne C."/>
            <person name="Gautier V."/>
            <person name="Ament-Velasquez S.L."/>
            <person name="Kruys A."/>
            <person name="Hutchinson M.I."/>
            <person name="Powell A.J."/>
            <person name="Barry K."/>
            <person name="Miller A.N."/>
            <person name="Grigoriev I.V."/>
            <person name="Debuchy R."/>
            <person name="Gladieux P."/>
            <person name="Thoren M.H."/>
            <person name="Johannesson H."/>
        </authorList>
    </citation>
    <scope>NUCLEOTIDE SEQUENCE</scope>
    <source>
        <strain evidence="11">PSN324</strain>
    </source>
</reference>
<evidence type="ECO:0000256" key="7">
    <source>
        <dbReference type="RuleBase" id="RU003355"/>
    </source>
</evidence>
<dbReference type="EMBL" id="MU865026">
    <property type="protein sequence ID" value="KAK4459852.1"/>
    <property type="molecule type" value="Genomic_DNA"/>
</dbReference>
<dbReference type="GO" id="GO:0004252">
    <property type="term" value="F:serine-type endopeptidase activity"/>
    <property type="evidence" value="ECO:0007669"/>
    <property type="project" value="UniProtKB-UniRule"/>
</dbReference>
<dbReference type="PROSITE" id="PS51892">
    <property type="entry name" value="SUBTILASE"/>
    <property type="match status" value="1"/>
</dbReference>
<proteinExistence type="inferred from homology"/>
<dbReference type="PROSITE" id="PS00137">
    <property type="entry name" value="SUBTILASE_HIS"/>
    <property type="match status" value="1"/>
</dbReference>
<dbReference type="AlphaFoldDB" id="A0AAV9HH65"/>
<keyword evidence="5 6" id="KW-0720">Serine protease</keyword>
<dbReference type="InterPro" id="IPR050131">
    <property type="entry name" value="Peptidase_S8_subtilisin-like"/>
</dbReference>
<feature type="domain" description="Inhibitor I9" evidence="10">
    <location>
        <begin position="10"/>
        <end position="85"/>
    </location>
</feature>
<protein>
    <submittedName>
        <fullName evidence="11">Alkaline serine protease</fullName>
    </submittedName>
</protein>
<feature type="active site" description="Charge relay system" evidence="6">
    <location>
        <position position="176"/>
    </location>
</feature>
<sequence>MANYETVPGQYIVTLRPYATPDIQSNHLSFVAEKTADETPFKAEIHHHFELPELRGYAASFDEETKEQIEALPEVSAIEQVQIYRHCAAVVQDNAPWGLARISNRNKLPSAGPYKYKYSSDGEGAIAYIIDTGINDKHVEFEGRASKGPKFVTSTSSSAAASDDPQAVSDDDTNGHGTHVAGTIAGKTFGVAKKAQVIGVKVFGDGPNPGANTTDIIRAISWVYDQAKEHGKPSVINMSLGGGPSAAMDAAVAAAVRSGVAVVVAAGNDPNQRADQGSPSREPLAITVGATDINDASAPFNSWGKGGVFLSLSLIDNNKSGGSTDLVPLPWLFFLVVDILAPGVKILSSWIGSETATNTISGTSMASPHVAGAVATLIAKEKTEPLLVMPRLLQWAEKGDIDGLKPRTINALLQVSDA</sequence>
<dbReference type="Gene3D" id="3.40.50.200">
    <property type="entry name" value="Peptidase S8/S53 domain"/>
    <property type="match status" value="1"/>
</dbReference>
<reference evidence="11" key="1">
    <citation type="journal article" date="2023" name="Mol. Phylogenet. Evol.">
        <title>Genome-scale phylogeny and comparative genomics of the fungal order Sordariales.</title>
        <authorList>
            <person name="Hensen N."/>
            <person name="Bonometti L."/>
            <person name="Westerberg I."/>
            <person name="Brannstrom I.O."/>
            <person name="Guillou S."/>
            <person name="Cros-Aarteil S."/>
            <person name="Calhoun S."/>
            <person name="Haridas S."/>
            <person name="Kuo A."/>
            <person name="Mondo S."/>
            <person name="Pangilinan J."/>
            <person name="Riley R."/>
            <person name="LaButti K."/>
            <person name="Andreopoulos B."/>
            <person name="Lipzen A."/>
            <person name="Chen C."/>
            <person name="Yan M."/>
            <person name="Daum C."/>
            <person name="Ng V."/>
            <person name="Clum A."/>
            <person name="Steindorff A."/>
            <person name="Ohm R.A."/>
            <person name="Martin F."/>
            <person name="Silar P."/>
            <person name="Natvig D.O."/>
            <person name="Lalanne C."/>
            <person name="Gautier V."/>
            <person name="Ament-Velasquez S.L."/>
            <person name="Kruys A."/>
            <person name="Hutchinson M.I."/>
            <person name="Powell A.J."/>
            <person name="Barry K."/>
            <person name="Miller A.N."/>
            <person name="Grigoriev I.V."/>
            <person name="Debuchy R."/>
            <person name="Gladieux P."/>
            <person name="Hiltunen Thoren M."/>
            <person name="Johannesson H."/>
        </authorList>
    </citation>
    <scope>NUCLEOTIDE SEQUENCE</scope>
    <source>
        <strain evidence="11">PSN324</strain>
    </source>
</reference>
<dbReference type="SUPFAM" id="SSF52743">
    <property type="entry name" value="Subtilisin-like"/>
    <property type="match status" value="1"/>
</dbReference>
<dbReference type="Gene3D" id="3.30.70.80">
    <property type="entry name" value="Peptidase S8 propeptide/proteinase inhibitor I9"/>
    <property type="match status" value="1"/>
</dbReference>
<evidence type="ECO:0000256" key="4">
    <source>
        <dbReference type="ARBA" id="ARBA00022801"/>
    </source>
</evidence>
<evidence type="ECO:0000313" key="11">
    <source>
        <dbReference type="EMBL" id="KAK4459852.1"/>
    </source>
</evidence>
<evidence type="ECO:0000256" key="5">
    <source>
        <dbReference type="ARBA" id="ARBA00022825"/>
    </source>
</evidence>